<dbReference type="EC" id="3.1.4.46" evidence="2"/>
<organism evidence="9 10">
    <name type="scientific">Parascedosporium putredinis</name>
    <dbReference type="NCBI Taxonomy" id="1442378"/>
    <lineage>
        <taxon>Eukaryota</taxon>
        <taxon>Fungi</taxon>
        <taxon>Dikarya</taxon>
        <taxon>Ascomycota</taxon>
        <taxon>Pezizomycotina</taxon>
        <taxon>Sordariomycetes</taxon>
        <taxon>Hypocreomycetidae</taxon>
        <taxon>Microascales</taxon>
        <taxon>Microascaceae</taxon>
        <taxon>Parascedosporium</taxon>
    </lineage>
</organism>
<name>A0A9P1GUB9_9PEZI</name>
<dbReference type="SUPFAM" id="SSF51695">
    <property type="entry name" value="PLC-like phosphodiesterases"/>
    <property type="match status" value="1"/>
</dbReference>
<dbReference type="AlphaFoldDB" id="A0A9P1GUB9"/>
<protein>
    <recommendedName>
        <fullName evidence="2">glycerophosphodiester phosphodiesterase</fullName>
        <ecNumber evidence="2">3.1.4.46</ecNumber>
    </recommendedName>
</protein>
<keyword evidence="10" id="KW-1185">Reference proteome</keyword>
<keyword evidence="5" id="KW-0378">Hydrolase</keyword>
<dbReference type="InterPro" id="IPR017946">
    <property type="entry name" value="PLC-like_Pdiesterase_TIM-brl"/>
</dbReference>
<dbReference type="EMBL" id="CALLCH030000001">
    <property type="protein sequence ID" value="CAI4210461.1"/>
    <property type="molecule type" value="Genomic_DNA"/>
</dbReference>
<keyword evidence="4" id="KW-0319">Glycerol metabolism</keyword>
<feature type="signal peptide" evidence="7">
    <location>
        <begin position="1"/>
        <end position="17"/>
    </location>
</feature>
<dbReference type="InterPro" id="IPR030395">
    <property type="entry name" value="GP_PDE_dom"/>
</dbReference>
<keyword evidence="3 7" id="KW-0732">Signal</keyword>
<dbReference type="PANTHER" id="PTHR43620">
    <property type="entry name" value="GLYCEROPHOSPHORYL DIESTER PHOSPHODIESTERASE"/>
    <property type="match status" value="1"/>
</dbReference>
<feature type="domain" description="GP-PDE" evidence="8">
    <location>
        <begin position="72"/>
        <end position="394"/>
    </location>
</feature>
<dbReference type="OrthoDB" id="1058301at2759"/>
<evidence type="ECO:0000256" key="3">
    <source>
        <dbReference type="ARBA" id="ARBA00022729"/>
    </source>
</evidence>
<evidence type="ECO:0000256" key="6">
    <source>
        <dbReference type="ARBA" id="ARBA00047512"/>
    </source>
</evidence>
<evidence type="ECO:0000256" key="1">
    <source>
        <dbReference type="ARBA" id="ARBA00007277"/>
    </source>
</evidence>
<comment type="catalytic activity">
    <reaction evidence="6">
        <text>a sn-glycero-3-phosphodiester + H2O = an alcohol + sn-glycerol 3-phosphate + H(+)</text>
        <dbReference type="Rhea" id="RHEA:12969"/>
        <dbReference type="ChEBI" id="CHEBI:15377"/>
        <dbReference type="ChEBI" id="CHEBI:15378"/>
        <dbReference type="ChEBI" id="CHEBI:30879"/>
        <dbReference type="ChEBI" id="CHEBI:57597"/>
        <dbReference type="ChEBI" id="CHEBI:83408"/>
        <dbReference type="EC" id="3.1.4.46"/>
    </reaction>
</comment>
<reference evidence="9" key="1">
    <citation type="submission" date="2022-11" db="EMBL/GenBank/DDBJ databases">
        <authorList>
            <person name="Scott C."/>
            <person name="Bruce N."/>
        </authorList>
    </citation>
    <scope>NUCLEOTIDE SEQUENCE</scope>
</reference>
<evidence type="ECO:0000256" key="4">
    <source>
        <dbReference type="ARBA" id="ARBA00022798"/>
    </source>
</evidence>
<comment type="caution">
    <text evidence="9">The sequence shown here is derived from an EMBL/GenBank/DDBJ whole genome shotgun (WGS) entry which is preliminary data.</text>
</comment>
<dbReference type="PANTHER" id="PTHR43620:SF7">
    <property type="entry name" value="GLYCEROPHOSPHODIESTER PHOSPHODIESTERASE GDPD5-RELATED"/>
    <property type="match status" value="1"/>
</dbReference>
<dbReference type="PROSITE" id="PS51704">
    <property type="entry name" value="GP_PDE"/>
    <property type="match status" value="1"/>
</dbReference>
<gene>
    <name evidence="9" type="ORF">PPNO1_LOCUS264</name>
</gene>
<feature type="chain" id="PRO_5040399375" description="glycerophosphodiester phosphodiesterase" evidence="7">
    <location>
        <begin position="18"/>
        <end position="400"/>
    </location>
</feature>
<evidence type="ECO:0000256" key="7">
    <source>
        <dbReference type="SAM" id="SignalP"/>
    </source>
</evidence>
<dbReference type="Gene3D" id="3.20.20.190">
    <property type="entry name" value="Phosphatidylinositol (PI) phosphodiesterase"/>
    <property type="match status" value="1"/>
</dbReference>
<evidence type="ECO:0000256" key="5">
    <source>
        <dbReference type="ARBA" id="ARBA00022801"/>
    </source>
</evidence>
<dbReference type="Proteomes" id="UP000838763">
    <property type="component" value="Unassembled WGS sequence"/>
</dbReference>
<comment type="similarity">
    <text evidence="1">Belongs to the glycerophosphoryl diester phosphodiesterase family.</text>
</comment>
<evidence type="ECO:0000313" key="9">
    <source>
        <dbReference type="EMBL" id="CAI4210461.1"/>
    </source>
</evidence>
<dbReference type="GO" id="GO:0006629">
    <property type="term" value="P:lipid metabolic process"/>
    <property type="evidence" value="ECO:0007669"/>
    <property type="project" value="InterPro"/>
</dbReference>
<dbReference type="Pfam" id="PF03009">
    <property type="entry name" value="GDPD"/>
    <property type="match status" value="1"/>
</dbReference>
<dbReference type="GO" id="GO:0008889">
    <property type="term" value="F:glycerophosphodiester phosphodiesterase activity"/>
    <property type="evidence" value="ECO:0007669"/>
    <property type="project" value="UniProtKB-EC"/>
</dbReference>
<evidence type="ECO:0000259" key="8">
    <source>
        <dbReference type="PROSITE" id="PS51704"/>
    </source>
</evidence>
<proteinExistence type="inferred from homology"/>
<evidence type="ECO:0000313" key="10">
    <source>
        <dbReference type="Proteomes" id="UP000838763"/>
    </source>
</evidence>
<dbReference type="GO" id="GO:0006071">
    <property type="term" value="P:glycerol metabolic process"/>
    <property type="evidence" value="ECO:0007669"/>
    <property type="project" value="UniProtKB-KW"/>
</dbReference>
<accession>A0A9P1GUB9</accession>
<sequence>MHMKFAALALGLGVASAAPANKTSACKPSTGAIKYAQLGPRPFFLVDDMEESDLKDQLTTCMRTKSSYKPSAWSVAHRGGGTLMIPEHSLESNMAGARMGAGILECDVAFTKDRQLVCRHSQCDLATTTNIVSIPELNAKCTKPFTPASGTTAASAKCCTSDLTLAEFKTLCAKIDGSNPKATTAEEFLDGTPAHSTDLYATCGTLLTHKEHIELTNSLGLSFTPELKTPEVKMPFEGDYTQEQYAQQLIDEYKAAGIDPSRPEFGKQAVFLDSEGETPATLPVATEKLTQRAADGVRIVAPPLQYLVTLDENKNIIPSAYAKKANELGLDIITWSLERSGFLGDGSHGGYYYSTIADAINTDGDVYKLLHVLAQDVKVRGVFSDWSATVTFYANCFGVF</sequence>
<evidence type="ECO:0000256" key="2">
    <source>
        <dbReference type="ARBA" id="ARBA00012247"/>
    </source>
</evidence>